<dbReference type="STRING" id="1705.CA21670_11605"/>
<accession>A0A177IQF5</accession>
<comment type="caution">
    <text evidence="6">The sequence shown here is derived from an EMBL/GenBank/DDBJ whole genome shotgun (WGS) entry which is preliminary data.</text>
</comment>
<dbReference type="Proteomes" id="UP000076947">
    <property type="component" value="Unassembled WGS sequence"/>
</dbReference>
<keyword evidence="3" id="KW-0804">Transcription</keyword>
<dbReference type="CDD" id="cd07377">
    <property type="entry name" value="WHTH_GntR"/>
    <property type="match status" value="1"/>
</dbReference>
<dbReference type="GO" id="GO:0003677">
    <property type="term" value="F:DNA binding"/>
    <property type="evidence" value="ECO:0007669"/>
    <property type="project" value="UniProtKB-KW"/>
</dbReference>
<dbReference type="OrthoDB" id="5243844at2"/>
<evidence type="ECO:0000256" key="3">
    <source>
        <dbReference type="ARBA" id="ARBA00023163"/>
    </source>
</evidence>
<organism evidence="6 7">
    <name type="scientific">Corynebacterium stationis</name>
    <dbReference type="NCBI Taxonomy" id="1705"/>
    <lineage>
        <taxon>Bacteria</taxon>
        <taxon>Bacillati</taxon>
        <taxon>Actinomycetota</taxon>
        <taxon>Actinomycetes</taxon>
        <taxon>Mycobacteriales</taxon>
        <taxon>Corynebacteriaceae</taxon>
        <taxon>Corynebacterium</taxon>
    </lineage>
</organism>
<dbReference type="Pfam" id="PF00392">
    <property type="entry name" value="GntR"/>
    <property type="match status" value="1"/>
</dbReference>
<feature type="domain" description="HTH gntR-type" evidence="4">
    <location>
        <begin position="1"/>
        <end position="67"/>
    </location>
</feature>
<evidence type="ECO:0000313" key="8">
    <source>
        <dbReference type="Proteomes" id="UP000544551"/>
    </source>
</evidence>
<dbReference type="Gene3D" id="1.20.120.530">
    <property type="entry name" value="GntR ligand-binding domain-like"/>
    <property type="match status" value="1"/>
</dbReference>
<evidence type="ECO:0000313" key="6">
    <source>
        <dbReference type="EMBL" id="OAH30471.1"/>
    </source>
</evidence>
<keyword evidence="2" id="KW-0238">DNA-binding</keyword>
<dbReference type="InterPro" id="IPR036388">
    <property type="entry name" value="WH-like_DNA-bd_sf"/>
</dbReference>
<sequence length="204" mass="22582">MLSQSVASAIRDAISAGDYQPGQQLSEVKAAERFECSRNTLREAFTELTAERLVERIPNRGVFIATPDTDYVKDLYLARMALEHAGVLWGDFPAADRLIELAASARRFAESGDAQAVSSINQRFHRALVASLGSETLDEQMSSLLARMRLTFLLALPHLPDIHNEHIENNVRLATLIAAGQREEAATVSRDSLLKAYNSIRFVL</sequence>
<dbReference type="InterPro" id="IPR008920">
    <property type="entry name" value="TF_FadR/GntR_C"/>
</dbReference>
<dbReference type="Gene3D" id="1.10.10.10">
    <property type="entry name" value="Winged helix-like DNA-binding domain superfamily/Winged helix DNA-binding domain"/>
    <property type="match status" value="1"/>
</dbReference>
<reference evidence="5 8" key="3">
    <citation type="submission" date="2020-04" db="EMBL/GenBank/DDBJ databases">
        <authorList>
            <person name="Hitch T.C.A."/>
            <person name="Wylensek D."/>
            <person name="Clavel T."/>
        </authorList>
    </citation>
    <scope>NUCLEOTIDE SEQUENCE [LARGE SCALE GENOMIC DNA]</scope>
    <source>
        <strain evidence="5 8">BL-383-APC-3D</strain>
    </source>
</reference>
<evidence type="ECO:0000313" key="5">
    <source>
        <dbReference type="EMBL" id="NME88955.1"/>
    </source>
</evidence>
<dbReference type="InterPro" id="IPR000524">
    <property type="entry name" value="Tscrpt_reg_HTH_GntR"/>
</dbReference>
<dbReference type="InterPro" id="IPR036390">
    <property type="entry name" value="WH_DNA-bd_sf"/>
</dbReference>
<dbReference type="PANTHER" id="PTHR43537">
    <property type="entry name" value="TRANSCRIPTIONAL REGULATOR, GNTR FAMILY"/>
    <property type="match status" value="1"/>
</dbReference>
<dbReference type="EMBL" id="LSTQ01000008">
    <property type="protein sequence ID" value="OAH30471.1"/>
    <property type="molecule type" value="Genomic_DNA"/>
</dbReference>
<evidence type="ECO:0000259" key="4">
    <source>
        <dbReference type="PROSITE" id="PS50949"/>
    </source>
</evidence>
<keyword evidence="1" id="KW-0805">Transcription regulation</keyword>
<evidence type="ECO:0000256" key="1">
    <source>
        <dbReference type="ARBA" id="ARBA00023015"/>
    </source>
</evidence>
<dbReference type="AlphaFoldDB" id="A0A177IQF5"/>
<proteinExistence type="predicted"/>
<dbReference type="RefSeq" id="WP_066838802.1">
    <property type="nucleotide sequence ID" value="NZ_CAJFGC010000073.1"/>
</dbReference>
<dbReference type="PROSITE" id="PS50949">
    <property type="entry name" value="HTH_GNTR"/>
    <property type="match status" value="1"/>
</dbReference>
<protein>
    <submittedName>
        <fullName evidence="6">GntR family transcriptional regulator</fullName>
    </submittedName>
</protein>
<reference evidence="7" key="2">
    <citation type="submission" date="2016-02" db="EMBL/GenBank/DDBJ databases">
        <authorList>
            <person name="Kaur G."/>
            <person name="Nair G.R."/>
            <person name="Mayilraj S."/>
        </authorList>
    </citation>
    <scope>NUCLEOTIDE SEQUENCE [LARGE SCALE GENOMIC DNA]</scope>
    <source>
        <strain evidence="7">GA-15</strain>
    </source>
</reference>
<reference evidence="6" key="1">
    <citation type="submission" date="2016-02" db="EMBL/GenBank/DDBJ databases">
        <authorList>
            <person name="Wen L."/>
            <person name="He K."/>
            <person name="Yang H."/>
        </authorList>
    </citation>
    <scope>NUCLEOTIDE SEQUENCE [LARGE SCALE GENOMIC DNA]</scope>
    <source>
        <strain evidence="6">GA-15</strain>
    </source>
</reference>
<evidence type="ECO:0000313" key="7">
    <source>
        <dbReference type="Proteomes" id="UP000076947"/>
    </source>
</evidence>
<keyword evidence="7" id="KW-1185">Reference proteome</keyword>
<dbReference type="SMART" id="SM00345">
    <property type="entry name" value="HTH_GNTR"/>
    <property type="match status" value="1"/>
</dbReference>
<dbReference type="SUPFAM" id="SSF46785">
    <property type="entry name" value="Winged helix' DNA-binding domain"/>
    <property type="match status" value="1"/>
</dbReference>
<dbReference type="Proteomes" id="UP000544551">
    <property type="component" value="Unassembled WGS sequence"/>
</dbReference>
<dbReference type="PANTHER" id="PTHR43537:SF45">
    <property type="entry name" value="GNTR FAMILY REGULATORY PROTEIN"/>
    <property type="match status" value="1"/>
</dbReference>
<dbReference type="Pfam" id="PF07729">
    <property type="entry name" value="FCD"/>
    <property type="match status" value="1"/>
</dbReference>
<evidence type="ECO:0000256" key="2">
    <source>
        <dbReference type="ARBA" id="ARBA00023125"/>
    </source>
</evidence>
<name>A0A177IQF5_9CORY</name>
<dbReference type="SUPFAM" id="SSF48008">
    <property type="entry name" value="GntR ligand-binding domain-like"/>
    <property type="match status" value="1"/>
</dbReference>
<dbReference type="InterPro" id="IPR011711">
    <property type="entry name" value="GntR_C"/>
</dbReference>
<dbReference type="GO" id="GO:0003700">
    <property type="term" value="F:DNA-binding transcription factor activity"/>
    <property type="evidence" value="ECO:0007669"/>
    <property type="project" value="InterPro"/>
</dbReference>
<dbReference type="EMBL" id="JABAFZ010000003">
    <property type="protein sequence ID" value="NME88955.1"/>
    <property type="molecule type" value="Genomic_DNA"/>
</dbReference>
<gene>
    <name evidence="6" type="ORF">AYJ05_06045</name>
    <name evidence="5" type="ORF">HF853_04545</name>
</gene>